<comment type="caution">
    <text evidence="2">The sequence shown here is derived from an EMBL/GenBank/DDBJ whole genome shotgun (WGS) entry which is preliminary data.</text>
</comment>
<evidence type="ECO:0000313" key="3">
    <source>
        <dbReference type="Proteomes" id="UP000607653"/>
    </source>
</evidence>
<evidence type="ECO:0000313" key="2">
    <source>
        <dbReference type="EMBL" id="DAD32435.1"/>
    </source>
</evidence>
<organism evidence="2 3">
    <name type="scientific">Nelumbo nucifera</name>
    <name type="common">Sacred lotus</name>
    <dbReference type="NCBI Taxonomy" id="4432"/>
    <lineage>
        <taxon>Eukaryota</taxon>
        <taxon>Viridiplantae</taxon>
        <taxon>Streptophyta</taxon>
        <taxon>Embryophyta</taxon>
        <taxon>Tracheophyta</taxon>
        <taxon>Spermatophyta</taxon>
        <taxon>Magnoliopsida</taxon>
        <taxon>Proteales</taxon>
        <taxon>Nelumbonaceae</taxon>
        <taxon>Nelumbo</taxon>
    </lineage>
</organism>
<feature type="compositionally biased region" description="Polar residues" evidence="1">
    <location>
        <begin position="55"/>
        <end position="67"/>
    </location>
</feature>
<evidence type="ECO:0000256" key="1">
    <source>
        <dbReference type="SAM" id="MobiDB-lite"/>
    </source>
</evidence>
<protein>
    <submittedName>
        <fullName evidence="2">Uncharacterized protein</fullName>
    </submittedName>
</protein>
<dbReference type="EMBL" id="DUZY01000003">
    <property type="protein sequence ID" value="DAD32435.1"/>
    <property type="molecule type" value="Genomic_DNA"/>
</dbReference>
<gene>
    <name evidence="2" type="ORF">HUJ06_011286</name>
</gene>
<dbReference type="Proteomes" id="UP000607653">
    <property type="component" value="Unassembled WGS sequence"/>
</dbReference>
<reference evidence="2 3" key="1">
    <citation type="journal article" date="2020" name="Mol. Biol. Evol.">
        <title>Distinct Expression and Methylation Patterns for Genes with Different Fates following a Single Whole-Genome Duplication in Flowering Plants.</title>
        <authorList>
            <person name="Shi T."/>
            <person name="Rahmani R.S."/>
            <person name="Gugger P.F."/>
            <person name="Wang M."/>
            <person name="Li H."/>
            <person name="Zhang Y."/>
            <person name="Li Z."/>
            <person name="Wang Q."/>
            <person name="Van de Peer Y."/>
            <person name="Marchal K."/>
            <person name="Chen J."/>
        </authorList>
    </citation>
    <scope>NUCLEOTIDE SEQUENCE [LARGE SCALE GENOMIC DNA]</scope>
    <source>
        <tissue evidence="2">Leaf</tissue>
    </source>
</reference>
<sequence length="115" mass="13214">MKRGESLKKQMEILIELKATLKQQRNKENSAEDSKEDPSISSTISCDAEFERNEAQFSESPRSNQIGKSIRMKREEEDENPFRSCDQLPRKECEDKHPTNDAKSYPLSDHLLGLG</sequence>
<keyword evidence="3" id="KW-1185">Reference proteome</keyword>
<feature type="compositionally biased region" description="Basic and acidic residues" evidence="1">
    <location>
        <begin position="25"/>
        <end position="38"/>
    </location>
</feature>
<accession>A0A822YN45</accession>
<dbReference type="AlphaFoldDB" id="A0A822YN45"/>
<feature type="compositionally biased region" description="Basic and acidic residues" evidence="1">
    <location>
        <begin position="88"/>
        <end position="100"/>
    </location>
</feature>
<name>A0A822YN45_NELNU</name>
<feature type="region of interest" description="Disordered" evidence="1">
    <location>
        <begin position="22"/>
        <end position="115"/>
    </location>
</feature>
<proteinExistence type="predicted"/>